<dbReference type="GO" id="GO:0008270">
    <property type="term" value="F:zinc ion binding"/>
    <property type="evidence" value="ECO:0007669"/>
    <property type="project" value="InterPro"/>
</dbReference>
<evidence type="ECO:0000256" key="4">
    <source>
        <dbReference type="ARBA" id="ARBA00012564"/>
    </source>
</evidence>
<comment type="catalytic activity">
    <reaction evidence="1">
        <text>Release of an N-terminal amino acid, Xaa-|-Yaa- from a peptide, amide or arylamide. Xaa is preferably Ala, but may be most amino acids including Pro (slow action). When a terminal hydrophobic residue is followed by a prolyl residue, the two may be released as an intact Xaa-Pro dipeptide.</text>
        <dbReference type="EC" id="3.4.11.2"/>
    </reaction>
</comment>
<keyword evidence="8" id="KW-0479">Metal-binding</keyword>
<evidence type="ECO:0000256" key="9">
    <source>
        <dbReference type="ARBA" id="ARBA00022801"/>
    </source>
</evidence>
<evidence type="ECO:0000256" key="10">
    <source>
        <dbReference type="ARBA" id="ARBA00022833"/>
    </source>
</evidence>
<reference evidence="16" key="1">
    <citation type="submission" date="2021-03" db="EMBL/GenBank/DDBJ databases">
        <title>Leucobacter chromiisoli sp. nov., isolated from chromium-containing soil of chemical plant.</title>
        <authorList>
            <person name="Xu Z."/>
        </authorList>
    </citation>
    <scope>NUCLEOTIDE SEQUENCE</scope>
    <source>
        <strain evidence="16">S27</strain>
    </source>
</reference>
<dbReference type="EC" id="3.4.11.2" evidence="4"/>
<accession>A0A939MQE2</accession>
<comment type="caution">
    <text evidence="16">The sequence shown here is derived from an EMBL/GenBank/DDBJ whole genome shotgun (WGS) entry which is preliminary data.</text>
</comment>
<evidence type="ECO:0000256" key="3">
    <source>
        <dbReference type="ARBA" id="ARBA00010136"/>
    </source>
</evidence>
<dbReference type="InterPro" id="IPR050344">
    <property type="entry name" value="Peptidase_M1_aminopeptidases"/>
</dbReference>
<evidence type="ECO:0000313" key="17">
    <source>
        <dbReference type="Proteomes" id="UP000664382"/>
    </source>
</evidence>
<sequence length="442" mass="49211">MRGAVTDPYTPESGDPRYAVHRYALDLGYTPRTNRLSGTAELHVEVLRPTAELRLDLVGLQLGSVRVDGRPHRQVKQGPRALRIRFDRELDAGQRLVLEIAYSGRPSPRRSAWGRIGWEELENGALVAAQPTGAPSWFPCNDRIDDRARYAIRFTTDREFFVAASGVPGPVKARGGKRSWSFELDVPTATYLVAMHVGGYAASPLPLSERDASRVGRLVTPAAQAKRTLRAYAPVPRMMDLFEEWFGPYPQNDLTIVVTEEELEIPLESQGMVTFGVNHNAPAEQRLIAHELAHQWFGNSVGIAAWRDIWLNEGFACYAEWVWSDASGGPSIAAEAAAHHARLARLPQDLLLGDPGPKDMFDDRVYKRGALLLEALRRTIGAVAFRRLLREWATANRHRLVGTAQFIALAESLSAEPLDALWRAWLREPRLPQLPPLPPPAP</sequence>
<name>A0A939MQE2_9MICO</name>
<evidence type="ECO:0000256" key="12">
    <source>
        <dbReference type="ARBA" id="ARBA00029811"/>
    </source>
</evidence>
<keyword evidence="6" id="KW-0031">Aminopeptidase</keyword>
<dbReference type="PRINTS" id="PR00756">
    <property type="entry name" value="ALADIPTASE"/>
</dbReference>
<dbReference type="InterPro" id="IPR027268">
    <property type="entry name" value="Peptidase_M4/M1_CTD_sf"/>
</dbReference>
<dbReference type="GO" id="GO:0005615">
    <property type="term" value="C:extracellular space"/>
    <property type="evidence" value="ECO:0007669"/>
    <property type="project" value="TreeGrafter"/>
</dbReference>
<dbReference type="SUPFAM" id="SSF63737">
    <property type="entry name" value="Leukotriene A4 hydrolase N-terminal domain"/>
    <property type="match status" value="1"/>
</dbReference>
<keyword evidence="11" id="KW-0482">Metalloprotease</keyword>
<dbReference type="GO" id="GO:0042277">
    <property type="term" value="F:peptide binding"/>
    <property type="evidence" value="ECO:0007669"/>
    <property type="project" value="TreeGrafter"/>
</dbReference>
<comment type="cofactor">
    <cofactor evidence="2">
        <name>Zn(2+)</name>
        <dbReference type="ChEBI" id="CHEBI:29105"/>
    </cofactor>
</comment>
<feature type="domain" description="Peptidase M1 membrane alanine aminopeptidase" evidence="14">
    <location>
        <begin position="236"/>
        <end position="425"/>
    </location>
</feature>
<dbReference type="Gene3D" id="1.10.390.10">
    <property type="entry name" value="Neutral Protease Domain 2"/>
    <property type="match status" value="1"/>
</dbReference>
<gene>
    <name evidence="16" type="ORF">J4H92_13885</name>
</gene>
<dbReference type="SUPFAM" id="SSF55486">
    <property type="entry name" value="Metalloproteases ('zincins'), catalytic domain"/>
    <property type="match status" value="1"/>
</dbReference>
<proteinExistence type="inferred from homology"/>
<dbReference type="PANTHER" id="PTHR11533">
    <property type="entry name" value="PROTEASE M1 ZINC METALLOPROTEASE"/>
    <property type="match status" value="1"/>
</dbReference>
<keyword evidence="10" id="KW-0862">Zinc</keyword>
<evidence type="ECO:0000313" key="16">
    <source>
        <dbReference type="EMBL" id="MBO1903032.1"/>
    </source>
</evidence>
<dbReference type="InterPro" id="IPR014782">
    <property type="entry name" value="Peptidase_M1_dom"/>
</dbReference>
<protein>
    <recommendedName>
        <fullName evidence="5">Aminopeptidase N</fullName>
        <ecNumber evidence="4">3.4.11.2</ecNumber>
    </recommendedName>
    <alternativeName>
        <fullName evidence="12">Alanine aminopeptidase</fullName>
    </alternativeName>
    <alternativeName>
        <fullName evidence="13">Lysyl aminopeptidase</fullName>
    </alternativeName>
</protein>
<evidence type="ECO:0000256" key="13">
    <source>
        <dbReference type="ARBA" id="ARBA00031533"/>
    </source>
</evidence>
<keyword evidence="9" id="KW-0378">Hydrolase</keyword>
<dbReference type="Proteomes" id="UP000664382">
    <property type="component" value="Unassembled WGS sequence"/>
</dbReference>
<evidence type="ECO:0000256" key="1">
    <source>
        <dbReference type="ARBA" id="ARBA00000098"/>
    </source>
</evidence>
<dbReference type="GO" id="GO:0005737">
    <property type="term" value="C:cytoplasm"/>
    <property type="evidence" value="ECO:0007669"/>
    <property type="project" value="TreeGrafter"/>
</dbReference>
<dbReference type="GO" id="GO:0043171">
    <property type="term" value="P:peptide catabolic process"/>
    <property type="evidence" value="ECO:0007669"/>
    <property type="project" value="TreeGrafter"/>
</dbReference>
<dbReference type="GO" id="GO:0070006">
    <property type="term" value="F:metalloaminopeptidase activity"/>
    <property type="evidence" value="ECO:0007669"/>
    <property type="project" value="TreeGrafter"/>
</dbReference>
<keyword evidence="17" id="KW-1185">Reference proteome</keyword>
<dbReference type="GO" id="GO:0016285">
    <property type="term" value="F:alanyl aminopeptidase activity"/>
    <property type="evidence" value="ECO:0007669"/>
    <property type="project" value="UniProtKB-EC"/>
</dbReference>
<evidence type="ECO:0000259" key="15">
    <source>
        <dbReference type="Pfam" id="PF17900"/>
    </source>
</evidence>
<dbReference type="EMBL" id="JAGDYM010000016">
    <property type="protein sequence ID" value="MBO1903032.1"/>
    <property type="molecule type" value="Genomic_DNA"/>
</dbReference>
<dbReference type="Pfam" id="PF17900">
    <property type="entry name" value="Peptidase_M1_N"/>
    <property type="match status" value="1"/>
</dbReference>
<dbReference type="InterPro" id="IPR042097">
    <property type="entry name" value="Aminopeptidase_N-like_N_sf"/>
</dbReference>
<dbReference type="Gene3D" id="2.60.40.1730">
    <property type="entry name" value="tricorn interacting facor f3 domain"/>
    <property type="match status" value="1"/>
</dbReference>
<evidence type="ECO:0000256" key="5">
    <source>
        <dbReference type="ARBA" id="ARBA00015611"/>
    </source>
</evidence>
<evidence type="ECO:0000256" key="7">
    <source>
        <dbReference type="ARBA" id="ARBA00022670"/>
    </source>
</evidence>
<evidence type="ECO:0000256" key="6">
    <source>
        <dbReference type="ARBA" id="ARBA00022438"/>
    </source>
</evidence>
<dbReference type="InterPro" id="IPR001930">
    <property type="entry name" value="Peptidase_M1"/>
</dbReference>
<dbReference type="CDD" id="cd09603">
    <property type="entry name" value="M1_APN_like"/>
    <property type="match status" value="1"/>
</dbReference>
<feature type="domain" description="Aminopeptidase N-like N-terminal" evidence="15">
    <location>
        <begin position="22"/>
        <end position="192"/>
    </location>
</feature>
<evidence type="ECO:0000256" key="2">
    <source>
        <dbReference type="ARBA" id="ARBA00001947"/>
    </source>
</evidence>
<dbReference type="PANTHER" id="PTHR11533:SF174">
    <property type="entry name" value="PUROMYCIN-SENSITIVE AMINOPEPTIDASE-RELATED"/>
    <property type="match status" value="1"/>
</dbReference>
<comment type="similarity">
    <text evidence="3">Belongs to the peptidase M1 family.</text>
</comment>
<keyword evidence="7" id="KW-0645">Protease</keyword>
<dbReference type="GO" id="GO:0016020">
    <property type="term" value="C:membrane"/>
    <property type="evidence" value="ECO:0007669"/>
    <property type="project" value="TreeGrafter"/>
</dbReference>
<dbReference type="AlphaFoldDB" id="A0A939MQE2"/>
<dbReference type="Pfam" id="PF01433">
    <property type="entry name" value="Peptidase_M1"/>
    <property type="match status" value="1"/>
</dbReference>
<evidence type="ECO:0000259" key="14">
    <source>
        <dbReference type="Pfam" id="PF01433"/>
    </source>
</evidence>
<dbReference type="InterPro" id="IPR045357">
    <property type="entry name" value="Aminopeptidase_N-like_N"/>
</dbReference>
<evidence type="ECO:0000256" key="8">
    <source>
        <dbReference type="ARBA" id="ARBA00022723"/>
    </source>
</evidence>
<evidence type="ECO:0000256" key="11">
    <source>
        <dbReference type="ARBA" id="ARBA00023049"/>
    </source>
</evidence>
<organism evidence="16 17">
    <name type="scientific">Leucobacter weissii</name>
    <dbReference type="NCBI Taxonomy" id="1983706"/>
    <lineage>
        <taxon>Bacteria</taxon>
        <taxon>Bacillati</taxon>
        <taxon>Actinomycetota</taxon>
        <taxon>Actinomycetes</taxon>
        <taxon>Micrococcales</taxon>
        <taxon>Microbacteriaceae</taxon>
        <taxon>Leucobacter</taxon>
    </lineage>
</organism>
<dbReference type="GO" id="GO:0006508">
    <property type="term" value="P:proteolysis"/>
    <property type="evidence" value="ECO:0007669"/>
    <property type="project" value="UniProtKB-KW"/>
</dbReference>